<name>A0ABW5L3B1_9SPHI</name>
<evidence type="ECO:0000313" key="2">
    <source>
        <dbReference type="EMBL" id="MFD2555712.1"/>
    </source>
</evidence>
<dbReference type="RefSeq" id="WP_210354018.1">
    <property type="nucleotide sequence ID" value="NZ_JAEQMU010000001.1"/>
</dbReference>
<comment type="caution">
    <text evidence="2">The sequence shown here is derived from an EMBL/GenBank/DDBJ whole genome shotgun (WGS) entry which is preliminary data.</text>
</comment>
<accession>A0ABW5L3B1</accession>
<dbReference type="InterPro" id="IPR032185">
    <property type="entry name" value="DUF5017"/>
</dbReference>
<dbReference type="EMBL" id="JBHULD010000014">
    <property type="protein sequence ID" value="MFD2555712.1"/>
    <property type="molecule type" value="Genomic_DNA"/>
</dbReference>
<feature type="domain" description="DUF5017" evidence="1">
    <location>
        <begin position="15"/>
        <end position="180"/>
    </location>
</feature>
<evidence type="ECO:0000313" key="3">
    <source>
        <dbReference type="Proteomes" id="UP001597440"/>
    </source>
</evidence>
<reference evidence="3" key="1">
    <citation type="journal article" date="2019" name="Int. J. Syst. Evol. Microbiol.">
        <title>The Global Catalogue of Microorganisms (GCM) 10K type strain sequencing project: providing services to taxonomists for standard genome sequencing and annotation.</title>
        <authorList>
            <consortium name="The Broad Institute Genomics Platform"/>
            <consortium name="The Broad Institute Genome Sequencing Center for Infectious Disease"/>
            <person name="Wu L."/>
            <person name="Ma J."/>
        </authorList>
    </citation>
    <scope>NUCLEOTIDE SEQUENCE [LARGE SCALE GENOMIC DNA]</scope>
    <source>
        <strain evidence="3">KCTC 52298</strain>
    </source>
</reference>
<dbReference type="Pfam" id="PF16409">
    <property type="entry name" value="DUF5017"/>
    <property type="match status" value="1"/>
</dbReference>
<gene>
    <name evidence="2" type="ORF">ACFSQW_15025</name>
</gene>
<proteinExistence type="predicted"/>
<dbReference type="Proteomes" id="UP001597440">
    <property type="component" value="Unassembled WGS sequence"/>
</dbReference>
<evidence type="ECO:0000259" key="1">
    <source>
        <dbReference type="Pfam" id="PF16409"/>
    </source>
</evidence>
<keyword evidence="3" id="KW-1185">Reference proteome</keyword>
<organism evidence="2 3">
    <name type="scientific">Sphingobacterium tabacisoli</name>
    <dbReference type="NCBI Taxonomy" id="2044855"/>
    <lineage>
        <taxon>Bacteria</taxon>
        <taxon>Pseudomonadati</taxon>
        <taxon>Bacteroidota</taxon>
        <taxon>Sphingobacteriia</taxon>
        <taxon>Sphingobacteriales</taxon>
        <taxon>Sphingobacteriaceae</taxon>
        <taxon>Sphingobacterium</taxon>
    </lineage>
</organism>
<sequence length="292" mass="33226">MKRIIYILIALQFISCKDDLAVREIKMNMSVEKSTVRVGEVVRFNIAGDYDYMTFYSGEEGSEYQYRERTQIEGGKGELTFNTITAGASAGERNIKLFCTNDFYGDYTWDGIEKANWKDISDKVIWATGNEISSGIVDISEFSGRKPMYFAFKYQGAAGLNHNAWIVRSTQVKYVLGDVSYPIINNITDVVFKFAYPQGQDDSKLWTLNAQQIRNAGNSQNKYETWAVSKAFFLNKVSPDVGVSVIDMETKLEEFTHIYDKPGQYKATFVVKNATIKGEREVVKEYLINVDN</sequence>
<protein>
    <submittedName>
        <fullName evidence="2">DUF5017 domain-containing protein</fullName>
    </submittedName>
</protein>